<dbReference type="EMBL" id="UINC01101658">
    <property type="protein sequence ID" value="SVC62639.1"/>
    <property type="molecule type" value="Genomic_DNA"/>
</dbReference>
<name>A0A382NN50_9ZZZZ</name>
<dbReference type="SUPFAM" id="SSF49344">
    <property type="entry name" value="CBD9-like"/>
    <property type="match status" value="1"/>
</dbReference>
<dbReference type="Gene3D" id="2.60.40.1190">
    <property type="match status" value="1"/>
</dbReference>
<organism evidence="1">
    <name type="scientific">marine metagenome</name>
    <dbReference type="NCBI Taxonomy" id="408172"/>
    <lineage>
        <taxon>unclassified sequences</taxon>
        <taxon>metagenomes</taxon>
        <taxon>ecological metagenomes</taxon>
    </lineage>
</organism>
<gene>
    <name evidence="1" type="ORF">METZ01_LOCUS315493</name>
</gene>
<protein>
    <submittedName>
        <fullName evidence="1">Uncharacterized protein</fullName>
    </submittedName>
</protein>
<feature type="non-terminal residue" evidence="1">
    <location>
        <position position="1"/>
    </location>
</feature>
<proteinExistence type="predicted"/>
<evidence type="ECO:0000313" key="1">
    <source>
        <dbReference type="EMBL" id="SVC62639.1"/>
    </source>
</evidence>
<sequence>VNTFCYFWLTLQLIIGLTSPAVGHQPEGEIYKAFQFPDLLVPSIDGDLSDWALVDDSYVIRTDHLQDLIGSEVGMSGSDDFSVRLMVGWNKTANRLYVAAQVRDDIHQIDRPAGSAGVRIFQDDAMELFIDADHSGGQYANFTELSLDEQLQRNGAEANHFVLAGPPPDEDFFVNFSAAAWYALASGPYTEAAIGFVGVSGGNGVTSYEVMLVPFDHVDVKAVFQSKEHVLIEGGIIGFNVEFNDFDANSELFDAKWSVSGQMNSFRFSERFADLILMPLEGIFQPTIVETNSWGRIKAALQLKSHIPLSSRGAE</sequence>
<reference evidence="1" key="1">
    <citation type="submission" date="2018-05" db="EMBL/GenBank/DDBJ databases">
        <authorList>
            <person name="Lanie J.A."/>
            <person name="Ng W.-L."/>
            <person name="Kazmierczak K.M."/>
            <person name="Andrzejewski T.M."/>
            <person name="Davidsen T.M."/>
            <person name="Wayne K.J."/>
            <person name="Tettelin H."/>
            <person name="Glass J.I."/>
            <person name="Rusch D."/>
            <person name="Podicherti R."/>
            <person name="Tsui H.-C.T."/>
            <person name="Winkler M.E."/>
        </authorList>
    </citation>
    <scope>NUCLEOTIDE SEQUENCE</scope>
</reference>
<accession>A0A382NN50</accession>
<dbReference type="AlphaFoldDB" id="A0A382NN50"/>